<dbReference type="STRING" id="139420.A0A371CXT1"/>
<feature type="transmembrane region" description="Helical" evidence="1">
    <location>
        <begin position="211"/>
        <end position="238"/>
    </location>
</feature>
<dbReference type="Pfam" id="PF20153">
    <property type="entry name" value="DUF6535"/>
    <property type="match status" value="1"/>
</dbReference>
<accession>A0A371CXT1</accession>
<dbReference type="AlphaFoldDB" id="A0A371CXT1"/>
<gene>
    <name evidence="3" type="ORF">OH76DRAFT_1408360</name>
</gene>
<protein>
    <recommendedName>
        <fullName evidence="2">DUF6535 domain-containing protein</fullName>
    </recommendedName>
</protein>
<dbReference type="EMBL" id="KZ857441">
    <property type="protein sequence ID" value="RDX45087.1"/>
    <property type="molecule type" value="Genomic_DNA"/>
</dbReference>
<proteinExistence type="predicted"/>
<dbReference type="OrthoDB" id="3185525at2759"/>
<evidence type="ECO:0000259" key="2">
    <source>
        <dbReference type="Pfam" id="PF20153"/>
    </source>
</evidence>
<feature type="transmembrane region" description="Helical" evidence="1">
    <location>
        <begin position="82"/>
        <end position="104"/>
    </location>
</feature>
<evidence type="ECO:0000256" key="1">
    <source>
        <dbReference type="SAM" id="Phobius"/>
    </source>
</evidence>
<evidence type="ECO:0000313" key="4">
    <source>
        <dbReference type="Proteomes" id="UP000256964"/>
    </source>
</evidence>
<keyword evidence="1" id="KW-0472">Membrane</keyword>
<sequence>MVNNDTPLTPAAGQSLDTDTVVVPEQAADTAWRFPTPEEIREELSAEFTRDEKDKVWKEAIETVKTSYDQLLGRWKEEMDTLLVYAGLSSAVLTAFNVEAYHLLQPDPSDPTVAVLQQISAQLNGYTLTPPFLNATHTTGPGLSSSGPFQAPASAVWLNSLWFSSLVFSFAAALLALFVKQWIYEAMVGGTTRESARLRQYRYNGLLKWRVGTVVVVLPILLQLASILFLAGLLVLLWTLHNTVAAITSFLVAVVFTFFLGFTLLPVYKSDCSYRSPASFAIYAVLRCIRNEVLRAIRGVCKVIYGLSMEWEMFIHVHRAHFDRLGVFAYQAYGNMPTWRGRDQNVIYLHHADLDRAIVTTAYLEGGRDATHAISDSTLSVR</sequence>
<feature type="domain" description="DUF6535" evidence="2">
    <location>
        <begin position="57"/>
        <end position="239"/>
    </location>
</feature>
<keyword evidence="1" id="KW-0812">Transmembrane</keyword>
<dbReference type="InterPro" id="IPR045338">
    <property type="entry name" value="DUF6535"/>
</dbReference>
<feature type="transmembrane region" description="Helical" evidence="1">
    <location>
        <begin position="244"/>
        <end position="268"/>
    </location>
</feature>
<evidence type="ECO:0000313" key="3">
    <source>
        <dbReference type="EMBL" id="RDX45087.1"/>
    </source>
</evidence>
<name>A0A371CXT1_9APHY</name>
<dbReference type="Proteomes" id="UP000256964">
    <property type="component" value="Unassembled WGS sequence"/>
</dbReference>
<reference evidence="3 4" key="1">
    <citation type="journal article" date="2018" name="Biotechnol. Biofuels">
        <title>Integrative visual omics of the white-rot fungus Polyporus brumalis exposes the biotechnological potential of its oxidative enzymes for delignifying raw plant biomass.</title>
        <authorList>
            <person name="Miyauchi S."/>
            <person name="Rancon A."/>
            <person name="Drula E."/>
            <person name="Hage H."/>
            <person name="Chaduli D."/>
            <person name="Favel A."/>
            <person name="Grisel S."/>
            <person name="Henrissat B."/>
            <person name="Herpoel-Gimbert I."/>
            <person name="Ruiz-Duenas F.J."/>
            <person name="Chevret D."/>
            <person name="Hainaut M."/>
            <person name="Lin J."/>
            <person name="Wang M."/>
            <person name="Pangilinan J."/>
            <person name="Lipzen A."/>
            <person name="Lesage-Meessen L."/>
            <person name="Navarro D."/>
            <person name="Riley R."/>
            <person name="Grigoriev I.V."/>
            <person name="Zhou S."/>
            <person name="Raouche S."/>
            <person name="Rosso M.N."/>
        </authorList>
    </citation>
    <scope>NUCLEOTIDE SEQUENCE [LARGE SCALE GENOMIC DNA]</scope>
    <source>
        <strain evidence="3 4">BRFM 1820</strain>
    </source>
</reference>
<keyword evidence="1" id="KW-1133">Transmembrane helix</keyword>
<keyword evidence="4" id="KW-1185">Reference proteome</keyword>
<organism evidence="3 4">
    <name type="scientific">Lentinus brumalis</name>
    <dbReference type="NCBI Taxonomy" id="2498619"/>
    <lineage>
        <taxon>Eukaryota</taxon>
        <taxon>Fungi</taxon>
        <taxon>Dikarya</taxon>
        <taxon>Basidiomycota</taxon>
        <taxon>Agaricomycotina</taxon>
        <taxon>Agaricomycetes</taxon>
        <taxon>Polyporales</taxon>
        <taxon>Polyporaceae</taxon>
        <taxon>Lentinus</taxon>
    </lineage>
</organism>
<feature type="transmembrane region" description="Helical" evidence="1">
    <location>
        <begin position="161"/>
        <end position="179"/>
    </location>
</feature>